<dbReference type="PANTHER" id="PTHR46300">
    <property type="entry name" value="P450, PUTATIVE (EUROFUNG)-RELATED-RELATED"/>
    <property type="match status" value="1"/>
</dbReference>
<evidence type="ECO:0000256" key="2">
    <source>
        <dbReference type="ARBA" id="ARBA00022723"/>
    </source>
</evidence>
<proteinExistence type="inferred from homology"/>
<keyword evidence="3" id="KW-0560">Oxidoreductase</keyword>
<name>A0ABR4IJ66_9EURO</name>
<keyword evidence="4" id="KW-0408">Iron</keyword>
<dbReference type="InterPro" id="IPR017972">
    <property type="entry name" value="Cyt_P450_CS"/>
</dbReference>
<comment type="similarity">
    <text evidence="1">Belongs to the cytochrome P450 family.</text>
</comment>
<reference evidence="5 6" key="1">
    <citation type="submission" date="2024-07" db="EMBL/GenBank/DDBJ databases">
        <title>Section-level genome sequencing and comparative genomics of Aspergillus sections Usti and Cavernicolus.</title>
        <authorList>
            <consortium name="Lawrence Berkeley National Laboratory"/>
            <person name="Nybo J.L."/>
            <person name="Vesth T.C."/>
            <person name="Theobald S."/>
            <person name="Frisvad J.C."/>
            <person name="Larsen T.O."/>
            <person name="Kjaerboelling I."/>
            <person name="Rothschild-Mancinelli K."/>
            <person name="Lyhne E.K."/>
            <person name="Kogle M.E."/>
            <person name="Barry K."/>
            <person name="Clum A."/>
            <person name="Na H."/>
            <person name="Ledsgaard L."/>
            <person name="Lin J."/>
            <person name="Lipzen A."/>
            <person name="Kuo A."/>
            <person name="Riley R."/>
            <person name="Mondo S."/>
            <person name="LaButti K."/>
            <person name="Haridas S."/>
            <person name="Pangalinan J."/>
            <person name="Salamov A.A."/>
            <person name="Simmons B.A."/>
            <person name="Magnuson J.K."/>
            <person name="Chen J."/>
            <person name="Drula E."/>
            <person name="Henrissat B."/>
            <person name="Wiebenga A."/>
            <person name="Lubbers R.J."/>
            <person name="Gomes A.C."/>
            <person name="Makela M.R."/>
            <person name="Stajich J."/>
            <person name="Grigoriev I.V."/>
            <person name="Mortensen U.H."/>
            <person name="De vries R.P."/>
            <person name="Baker S.E."/>
            <person name="Andersen M.R."/>
        </authorList>
    </citation>
    <scope>NUCLEOTIDE SEQUENCE [LARGE SCALE GENOMIC DNA]</scope>
    <source>
        <strain evidence="5 6">CBS 600.67</strain>
    </source>
</reference>
<organism evidence="5 6">
    <name type="scientific">Aspergillus cavernicola</name>
    <dbReference type="NCBI Taxonomy" id="176166"/>
    <lineage>
        <taxon>Eukaryota</taxon>
        <taxon>Fungi</taxon>
        <taxon>Dikarya</taxon>
        <taxon>Ascomycota</taxon>
        <taxon>Pezizomycotina</taxon>
        <taxon>Eurotiomycetes</taxon>
        <taxon>Eurotiomycetidae</taxon>
        <taxon>Eurotiales</taxon>
        <taxon>Aspergillaceae</taxon>
        <taxon>Aspergillus</taxon>
        <taxon>Aspergillus subgen. Nidulantes</taxon>
    </lineage>
</organism>
<evidence type="ECO:0000256" key="3">
    <source>
        <dbReference type="ARBA" id="ARBA00023002"/>
    </source>
</evidence>
<comment type="caution">
    <text evidence="5">The sequence shown here is derived from an EMBL/GenBank/DDBJ whole genome shotgun (WGS) entry which is preliminary data.</text>
</comment>
<gene>
    <name evidence="5" type="ORF">BDW59DRAFT_160121</name>
</gene>
<dbReference type="InterPro" id="IPR050364">
    <property type="entry name" value="Cytochrome_P450_fung"/>
</dbReference>
<evidence type="ECO:0000256" key="1">
    <source>
        <dbReference type="ARBA" id="ARBA00010617"/>
    </source>
</evidence>
<evidence type="ECO:0008006" key="7">
    <source>
        <dbReference type="Google" id="ProtNLM"/>
    </source>
</evidence>
<dbReference type="SUPFAM" id="SSF48264">
    <property type="entry name" value="Cytochrome P450"/>
    <property type="match status" value="1"/>
</dbReference>
<dbReference type="Gene3D" id="1.10.630.10">
    <property type="entry name" value="Cytochrome P450"/>
    <property type="match status" value="1"/>
</dbReference>
<dbReference type="InterPro" id="IPR036396">
    <property type="entry name" value="Cyt_P450_sf"/>
</dbReference>
<evidence type="ECO:0000313" key="5">
    <source>
        <dbReference type="EMBL" id="KAL2827812.1"/>
    </source>
</evidence>
<dbReference type="EMBL" id="JBFXLS010000023">
    <property type="protein sequence ID" value="KAL2827812.1"/>
    <property type="molecule type" value="Genomic_DNA"/>
</dbReference>
<dbReference type="Proteomes" id="UP001610335">
    <property type="component" value="Unassembled WGS sequence"/>
</dbReference>
<accession>A0ABR4IJ66</accession>
<dbReference type="PANTHER" id="PTHR46300:SF8">
    <property type="entry name" value="CYTOCHROME P450 2E1"/>
    <property type="match status" value="1"/>
</dbReference>
<keyword evidence="6" id="KW-1185">Reference proteome</keyword>
<protein>
    <recommendedName>
        <fullName evidence="7">Cytochrome P450</fullName>
    </recommendedName>
</protein>
<sequence>MTNAANSYQSYLPEWLAPFKKEGQRPHALEHAWALPHASSDGKVEVKAGVAGASFVRTWLESKESFGLTDDEAAYVLGPSMVLFPQWQQAMCDELDGVVGDHMPEFEDVPKLPMCRARFYLTNKTIHRDPDRRLNPNSLTYREPRSKYPSLQNFSSFGFGRHICPGMNIAERSLYILPARIMWACRIIKKDADGVKITPPLYDYTTGSNTQSKQFPFRLEARSEERRVIVEEVWMERQRGDPLAGTVNYKLGHSLGDLDSVNSM</sequence>
<keyword evidence="2" id="KW-0479">Metal-binding</keyword>
<evidence type="ECO:0000313" key="6">
    <source>
        <dbReference type="Proteomes" id="UP001610335"/>
    </source>
</evidence>
<dbReference type="PROSITE" id="PS00086">
    <property type="entry name" value="CYTOCHROME_P450"/>
    <property type="match status" value="1"/>
</dbReference>
<evidence type="ECO:0000256" key="4">
    <source>
        <dbReference type="ARBA" id="ARBA00023004"/>
    </source>
</evidence>